<dbReference type="InterPro" id="IPR008271">
    <property type="entry name" value="Ser/Thr_kinase_AS"/>
</dbReference>
<evidence type="ECO:0000256" key="5">
    <source>
        <dbReference type="ARBA" id="ARBA00022777"/>
    </source>
</evidence>
<dbReference type="PANTHER" id="PTHR43671">
    <property type="entry name" value="SERINE/THREONINE-PROTEIN KINASE NEK"/>
    <property type="match status" value="1"/>
</dbReference>
<dbReference type="PROSITE" id="PS00107">
    <property type="entry name" value="PROTEIN_KINASE_ATP"/>
    <property type="match status" value="1"/>
</dbReference>
<dbReference type="AlphaFoldDB" id="A0A8J3YQS5"/>
<feature type="region of interest" description="Disordered" evidence="8">
    <location>
        <begin position="358"/>
        <end position="417"/>
    </location>
</feature>
<name>A0A8J3YQS5_9ACTN</name>
<comment type="similarity">
    <text evidence="1">Belongs to the protein kinase superfamily. NEK Ser/Thr protein kinase family. NIMA subfamily.</text>
</comment>
<accession>A0A8J3YQS5</accession>
<dbReference type="SMART" id="SM00220">
    <property type="entry name" value="S_TKc"/>
    <property type="match status" value="1"/>
</dbReference>
<reference evidence="11" key="1">
    <citation type="submission" date="2021-01" db="EMBL/GenBank/DDBJ databases">
        <title>Whole genome shotgun sequence of Virgisporangium aliadipatigenens NBRC 105644.</title>
        <authorList>
            <person name="Komaki H."/>
            <person name="Tamura T."/>
        </authorList>
    </citation>
    <scope>NUCLEOTIDE SEQUENCE</scope>
    <source>
        <strain evidence="11">NBRC 105644</strain>
    </source>
</reference>
<keyword evidence="4 7" id="KW-0547">Nucleotide-binding</keyword>
<protein>
    <recommendedName>
        <fullName evidence="2">non-specific serine/threonine protein kinase</fullName>
        <ecNumber evidence="2">2.7.11.1</ecNumber>
    </recommendedName>
</protein>
<feature type="region of interest" description="Disordered" evidence="8">
    <location>
        <begin position="286"/>
        <end position="324"/>
    </location>
</feature>
<sequence length="537" mass="56303">MQRQRTLSPQVLGPDGTVVTRKYTLIEELGRGANGTVWRARAHTTGREYAIKILHADQVSAPKALARFLQERTILLKLRHPNLVAVHDLLTTNDGAPALVLDLVTGGTLREFLRERRTLPPAEAARLLGQVASALAAAHAHGIVHRDLKPDNILLAPLMDGSIQARLTDFGIARLPGSSNNLTTTGAVLGTPNYMAPEVIEGRPATEAADVYALGILLYELLVGRPPFDDECDTVILLRHTRAAPKPVTGIPVRFWALIESCLDRNTQRRPDAAALVDTLASLADESTGLPASPPRPRGTYLPADEPSAQESAPPVPQQRRRRWKRSAIAATTAVVLLMVIAAGGYLVTRHGGTGHNADTAAAATAPPPTEAESGAGGAGVPVVDDSGVAAAGPAAATSGVPSSGPPPRMAAPAGGTPEGYGPWRCADFRWALMHPVLGKTCNATGPSVRILATLKAAPGAQTDVSIAVQNTATDQVVGGPFTCAGLKYTETAPEQSCGPFAVDLPKGGKYRVIATWKYTDAGIVPGGAVRGDTFEW</sequence>
<feature type="domain" description="Protein kinase" evidence="10">
    <location>
        <begin position="23"/>
        <end position="283"/>
    </location>
</feature>
<keyword evidence="9" id="KW-0472">Membrane</keyword>
<dbReference type="EMBL" id="BOPF01000032">
    <property type="protein sequence ID" value="GIJ49964.1"/>
    <property type="molecule type" value="Genomic_DNA"/>
</dbReference>
<dbReference type="CDD" id="cd14014">
    <property type="entry name" value="STKc_PknB_like"/>
    <property type="match status" value="1"/>
</dbReference>
<keyword evidence="5" id="KW-0418">Kinase</keyword>
<dbReference type="GO" id="GO:0005524">
    <property type="term" value="F:ATP binding"/>
    <property type="evidence" value="ECO:0007669"/>
    <property type="project" value="UniProtKB-UniRule"/>
</dbReference>
<keyword evidence="9" id="KW-0812">Transmembrane</keyword>
<evidence type="ECO:0000256" key="1">
    <source>
        <dbReference type="ARBA" id="ARBA00010886"/>
    </source>
</evidence>
<evidence type="ECO:0000256" key="2">
    <source>
        <dbReference type="ARBA" id="ARBA00012513"/>
    </source>
</evidence>
<evidence type="ECO:0000256" key="3">
    <source>
        <dbReference type="ARBA" id="ARBA00022679"/>
    </source>
</evidence>
<dbReference type="PANTHER" id="PTHR43671:SF13">
    <property type="entry name" value="SERINE_THREONINE-PROTEIN KINASE NEK2"/>
    <property type="match status" value="1"/>
</dbReference>
<dbReference type="Pfam" id="PF00069">
    <property type="entry name" value="Pkinase"/>
    <property type="match status" value="1"/>
</dbReference>
<dbReference type="InterPro" id="IPR000719">
    <property type="entry name" value="Prot_kinase_dom"/>
</dbReference>
<evidence type="ECO:0000256" key="8">
    <source>
        <dbReference type="SAM" id="MobiDB-lite"/>
    </source>
</evidence>
<dbReference type="Proteomes" id="UP000619260">
    <property type="component" value="Unassembled WGS sequence"/>
</dbReference>
<gene>
    <name evidence="11" type="ORF">Val02_68500</name>
</gene>
<evidence type="ECO:0000313" key="11">
    <source>
        <dbReference type="EMBL" id="GIJ49964.1"/>
    </source>
</evidence>
<dbReference type="InterPro" id="IPR050660">
    <property type="entry name" value="NEK_Ser/Thr_kinase"/>
</dbReference>
<keyword evidence="3" id="KW-0808">Transferase</keyword>
<dbReference type="PROSITE" id="PS00108">
    <property type="entry name" value="PROTEIN_KINASE_ST"/>
    <property type="match status" value="1"/>
</dbReference>
<feature type="transmembrane region" description="Helical" evidence="9">
    <location>
        <begin position="328"/>
        <end position="348"/>
    </location>
</feature>
<dbReference type="RefSeq" id="WP_203903416.1">
    <property type="nucleotide sequence ID" value="NZ_BOPF01000032.1"/>
</dbReference>
<feature type="binding site" evidence="7">
    <location>
        <position position="52"/>
    </location>
    <ligand>
        <name>ATP</name>
        <dbReference type="ChEBI" id="CHEBI:30616"/>
    </ligand>
</feature>
<proteinExistence type="inferred from homology"/>
<evidence type="ECO:0000259" key="10">
    <source>
        <dbReference type="PROSITE" id="PS50011"/>
    </source>
</evidence>
<comment type="caution">
    <text evidence="11">The sequence shown here is derived from an EMBL/GenBank/DDBJ whole genome shotgun (WGS) entry which is preliminary data.</text>
</comment>
<dbReference type="PROSITE" id="PS50011">
    <property type="entry name" value="PROTEIN_KINASE_DOM"/>
    <property type="match status" value="1"/>
</dbReference>
<dbReference type="Gene3D" id="1.10.510.10">
    <property type="entry name" value="Transferase(Phosphotransferase) domain 1"/>
    <property type="match status" value="1"/>
</dbReference>
<dbReference type="SUPFAM" id="SSF56112">
    <property type="entry name" value="Protein kinase-like (PK-like)"/>
    <property type="match status" value="1"/>
</dbReference>
<evidence type="ECO:0000256" key="6">
    <source>
        <dbReference type="ARBA" id="ARBA00022840"/>
    </source>
</evidence>
<evidence type="ECO:0000256" key="4">
    <source>
        <dbReference type="ARBA" id="ARBA00022741"/>
    </source>
</evidence>
<evidence type="ECO:0000256" key="7">
    <source>
        <dbReference type="PROSITE-ProRule" id="PRU10141"/>
    </source>
</evidence>
<evidence type="ECO:0000313" key="12">
    <source>
        <dbReference type="Proteomes" id="UP000619260"/>
    </source>
</evidence>
<dbReference type="EC" id="2.7.11.1" evidence="2"/>
<evidence type="ECO:0000256" key="9">
    <source>
        <dbReference type="SAM" id="Phobius"/>
    </source>
</evidence>
<keyword evidence="6 7" id="KW-0067">ATP-binding</keyword>
<dbReference type="InterPro" id="IPR017441">
    <property type="entry name" value="Protein_kinase_ATP_BS"/>
</dbReference>
<feature type="compositionally biased region" description="Low complexity" evidence="8">
    <location>
        <begin position="381"/>
        <end position="403"/>
    </location>
</feature>
<organism evidence="11 12">
    <name type="scientific">Virgisporangium aliadipatigenens</name>
    <dbReference type="NCBI Taxonomy" id="741659"/>
    <lineage>
        <taxon>Bacteria</taxon>
        <taxon>Bacillati</taxon>
        <taxon>Actinomycetota</taxon>
        <taxon>Actinomycetes</taxon>
        <taxon>Micromonosporales</taxon>
        <taxon>Micromonosporaceae</taxon>
        <taxon>Virgisporangium</taxon>
    </lineage>
</organism>
<keyword evidence="9" id="KW-1133">Transmembrane helix</keyword>
<dbReference type="InterPro" id="IPR011009">
    <property type="entry name" value="Kinase-like_dom_sf"/>
</dbReference>
<keyword evidence="12" id="KW-1185">Reference proteome</keyword>
<dbReference type="GO" id="GO:0004674">
    <property type="term" value="F:protein serine/threonine kinase activity"/>
    <property type="evidence" value="ECO:0007669"/>
    <property type="project" value="UniProtKB-EC"/>
</dbReference>